<protein>
    <submittedName>
        <fullName evidence="1">Uncharacterized protein</fullName>
    </submittedName>
</protein>
<evidence type="ECO:0000313" key="1">
    <source>
        <dbReference type="EMBL" id="CAD7419890.1"/>
    </source>
</evidence>
<name>A0A7R9DSD0_TIMPO</name>
<dbReference type="AlphaFoldDB" id="A0A7R9DSD0"/>
<proteinExistence type="predicted"/>
<dbReference type="EMBL" id="OD024432">
    <property type="protein sequence ID" value="CAD7419890.1"/>
    <property type="molecule type" value="Genomic_DNA"/>
</dbReference>
<sequence length="59" mass="6896">MIVPIIRNYYMFLIKIVNNRKLLLLCSKQLEVLTSMDCESISQVFVYASVPFTFINGDY</sequence>
<reference evidence="1" key="1">
    <citation type="submission" date="2020-11" db="EMBL/GenBank/DDBJ databases">
        <authorList>
            <person name="Tran Van P."/>
        </authorList>
    </citation>
    <scope>NUCLEOTIDE SEQUENCE</scope>
</reference>
<accession>A0A7R9DSD0</accession>
<organism evidence="1">
    <name type="scientific">Timema poppense</name>
    <name type="common">Walking stick</name>
    <dbReference type="NCBI Taxonomy" id="170557"/>
    <lineage>
        <taxon>Eukaryota</taxon>
        <taxon>Metazoa</taxon>
        <taxon>Ecdysozoa</taxon>
        <taxon>Arthropoda</taxon>
        <taxon>Hexapoda</taxon>
        <taxon>Insecta</taxon>
        <taxon>Pterygota</taxon>
        <taxon>Neoptera</taxon>
        <taxon>Polyneoptera</taxon>
        <taxon>Phasmatodea</taxon>
        <taxon>Timematodea</taxon>
        <taxon>Timematoidea</taxon>
        <taxon>Timematidae</taxon>
        <taxon>Timema</taxon>
    </lineage>
</organism>
<gene>
    <name evidence="1" type="ORF">TPSB3V08_LOCUS13305</name>
</gene>